<sequence>MTMASPGAAPPLRRRRPCLWLGLGASAIVLLRAPALSVDDLNSHRRSCPGTCALLPAPFSKQIARTPSTSSDRWPTTASTVSILQEPVERPLRRYLYKEDKFYNRIVPDWPLQYKTAEQQYFYKGQFSVFVMELTEEGAIVQDITSGIIGFVPEVKFGSHFDDLVPGATVNGARCTKMDNTVVQSPDLTLLRLQTGIVYEWDSASGEGYIIPSQGQDAYQMIRVLRRDIDWHDSRQLFPGQFVQFETALPEEVPVEANDDPNAPFALRVRSPEVRFTLEDSYELLLPGAEPWEEAIGTESSPEAFLGSGDEDISLSSAVSSGELAKQAAAYPVAPGRPEVQQRRAHPVLARFAQEAPVVAQAESPSWLWEPQLTYLKEERYDPIMPLKLRQMAVPQKMERILIHEVAVQKGDDWKEPAMRNGTIAFNQQKPPGRAQTEKYSRTLLEKRIAMMKSEGRQRKLRLANFQKEQRTRPEPKVF</sequence>
<reference evidence="4" key="1">
    <citation type="submission" date="2021-02" db="EMBL/GenBank/DDBJ databases">
        <authorList>
            <person name="Dougan E. K."/>
            <person name="Rhodes N."/>
            <person name="Thang M."/>
            <person name="Chan C."/>
        </authorList>
    </citation>
    <scope>NUCLEOTIDE SEQUENCE</scope>
</reference>
<dbReference type="AlphaFoldDB" id="A0A813JRW8"/>
<dbReference type="OrthoDB" id="433929at2759"/>
<comment type="caution">
    <text evidence="4">The sequence shown here is derived from an EMBL/GenBank/DDBJ whole genome shotgun (WGS) entry which is preliminary data.</text>
</comment>
<evidence type="ECO:0000313" key="4">
    <source>
        <dbReference type="EMBL" id="CAE8687145.1"/>
    </source>
</evidence>
<dbReference type="Proteomes" id="UP000654075">
    <property type="component" value="Unassembled WGS sequence"/>
</dbReference>
<feature type="region of interest" description="Disordered" evidence="1">
    <location>
        <begin position="460"/>
        <end position="479"/>
    </location>
</feature>
<gene>
    <name evidence="3" type="ORF">PGLA1383_LOCUS3817</name>
    <name evidence="4" type="ORF">PGLA2088_LOCUS25330</name>
</gene>
<evidence type="ECO:0000313" key="5">
    <source>
        <dbReference type="Proteomes" id="UP000626109"/>
    </source>
</evidence>
<name>A0A813JRW8_POLGL</name>
<keyword evidence="2" id="KW-0732">Signal</keyword>
<protein>
    <submittedName>
        <fullName evidence="4">Uncharacterized protein</fullName>
    </submittedName>
</protein>
<feature type="compositionally biased region" description="Basic and acidic residues" evidence="1">
    <location>
        <begin position="468"/>
        <end position="479"/>
    </location>
</feature>
<keyword evidence="6" id="KW-1185">Reference proteome</keyword>
<evidence type="ECO:0000256" key="1">
    <source>
        <dbReference type="SAM" id="MobiDB-lite"/>
    </source>
</evidence>
<dbReference type="EMBL" id="CAJNNV010001376">
    <property type="protein sequence ID" value="CAE8584895.1"/>
    <property type="molecule type" value="Genomic_DNA"/>
</dbReference>
<dbReference type="Proteomes" id="UP000626109">
    <property type="component" value="Unassembled WGS sequence"/>
</dbReference>
<feature type="chain" id="PRO_5036222212" evidence="2">
    <location>
        <begin position="38"/>
        <end position="479"/>
    </location>
</feature>
<evidence type="ECO:0000313" key="3">
    <source>
        <dbReference type="EMBL" id="CAE8584895.1"/>
    </source>
</evidence>
<proteinExistence type="predicted"/>
<evidence type="ECO:0000256" key="2">
    <source>
        <dbReference type="SAM" id="SignalP"/>
    </source>
</evidence>
<evidence type="ECO:0000313" key="6">
    <source>
        <dbReference type="Proteomes" id="UP000654075"/>
    </source>
</evidence>
<organism evidence="4 5">
    <name type="scientific">Polarella glacialis</name>
    <name type="common">Dinoflagellate</name>
    <dbReference type="NCBI Taxonomy" id="89957"/>
    <lineage>
        <taxon>Eukaryota</taxon>
        <taxon>Sar</taxon>
        <taxon>Alveolata</taxon>
        <taxon>Dinophyceae</taxon>
        <taxon>Suessiales</taxon>
        <taxon>Suessiaceae</taxon>
        <taxon>Polarella</taxon>
    </lineage>
</organism>
<accession>A0A813JRW8</accession>
<dbReference type="EMBL" id="CAJNNW010026701">
    <property type="protein sequence ID" value="CAE8687145.1"/>
    <property type="molecule type" value="Genomic_DNA"/>
</dbReference>
<feature type="signal peptide" evidence="2">
    <location>
        <begin position="1"/>
        <end position="37"/>
    </location>
</feature>